<dbReference type="InterPro" id="IPR013830">
    <property type="entry name" value="SGNH_hydro"/>
</dbReference>
<protein>
    <submittedName>
        <fullName evidence="2">Probable tesA-like protease</fullName>
    </submittedName>
</protein>
<dbReference type="GO" id="GO:0006508">
    <property type="term" value="P:proteolysis"/>
    <property type="evidence" value="ECO:0007669"/>
    <property type="project" value="UniProtKB-KW"/>
</dbReference>
<dbReference type="SUPFAM" id="SSF52266">
    <property type="entry name" value="SGNH hydrolase"/>
    <property type="match status" value="1"/>
</dbReference>
<keyword evidence="3" id="KW-1185">Reference proteome</keyword>
<reference evidence="2 3" key="1">
    <citation type="journal article" date="2015" name="Genome Announc.">
        <title>Draft Genome Sequence of Clostridium tyrobutyricum Strain DIVETGP, Isolated from Cow's Milk for Grana Padano Production.</title>
        <authorList>
            <person name="Soggiu A."/>
            <person name="Piras C."/>
            <person name="Gaiarsa S."/>
            <person name="Sassera D."/>
            <person name="Roncada P."/>
            <person name="Bendixen E."/>
            <person name="Brasca M."/>
            <person name="Bonizzi L."/>
        </authorList>
    </citation>
    <scope>NUCLEOTIDE SEQUENCE [LARGE SCALE GENOMIC DNA]</scope>
    <source>
        <strain evidence="2 3">DIVETGP</strain>
    </source>
</reference>
<dbReference type="RefSeq" id="WP_017894852.1">
    <property type="nucleotide sequence ID" value="NZ_CBXI010000043.1"/>
</dbReference>
<dbReference type="Gene3D" id="3.40.50.1110">
    <property type="entry name" value="SGNH hydrolase"/>
    <property type="match status" value="1"/>
</dbReference>
<dbReference type="InterPro" id="IPR036514">
    <property type="entry name" value="SGNH_hydro_sf"/>
</dbReference>
<evidence type="ECO:0000313" key="3">
    <source>
        <dbReference type="Proteomes" id="UP000019482"/>
    </source>
</evidence>
<dbReference type="Proteomes" id="UP000019482">
    <property type="component" value="Unassembled WGS sequence"/>
</dbReference>
<dbReference type="GO" id="GO:0004622">
    <property type="term" value="F:phosphatidylcholine lysophospholipase activity"/>
    <property type="evidence" value="ECO:0007669"/>
    <property type="project" value="TreeGrafter"/>
</dbReference>
<name>W6N736_CLOTY</name>
<evidence type="ECO:0000259" key="1">
    <source>
        <dbReference type="Pfam" id="PF13472"/>
    </source>
</evidence>
<dbReference type="PANTHER" id="PTHR30383:SF5">
    <property type="entry name" value="SGNH HYDROLASE-TYPE ESTERASE DOMAIN-CONTAINING PROTEIN"/>
    <property type="match status" value="1"/>
</dbReference>
<evidence type="ECO:0000313" key="2">
    <source>
        <dbReference type="EMBL" id="CDL92538.1"/>
    </source>
</evidence>
<dbReference type="AlphaFoldDB" id="W6N736"/>
<sequence length="195" mass="22012">MKLVCIGDSLTTGYGVSMDVSWISIVKNSLKINIINKGINGDTTAGMLSRSFRDVVEKNPTHSFIMGGCNDIMNNYSLNIVEDNLYEIIKESLNHNIIPILGIEPPVIGELAILYWGTDSNYDLINKNQILYRKWIIDICNKNTIEYIDFFKLFSSKLKSLKPESLYIDGVHPSKLGHELMSNLAISRLNKILNL</sequence>
<dbReference type="EMBL" id="CBXI010000043">
    <property type="protein sequence ID" value="CDL92538.1"/>
    <property type="molecule type" value="Genomic_DNA"/>
</dbReference>
<keyword evidence="2" id="KW-0645">Protease</keyword>
<keyword evidence="2" id="KW-0378">Hydrolase</keyword>
<dbReference type="GO" id="GO:0008233">
    <property type="term" value="F:peptidase activity"/>
    <property type="evidence" value="ECO:0007669"/>
    <property type="project" value="UniProtKB-KW"/>
</dbReference>
<feature type="domain" description="SGNH hydrolase-type esterase" evidence="1">
    <location>
        <begin position="5"/>
        <end position="180"/>
    </location>
</feature>
<dbReference type="InterPro" id="IPR051532">
    <property type="entry name" value="Ester_Hydrolysis_Enzymes"/>
</dbReference>
<organism evidence="2 3">
    <name type="scientific">Clostridium tyrobutyricum DIVETGP</name>
    <dbReference type="NCBI Taxonomy" id="1408889"/>
    <lineage>
        <taxon>Bacteria</taxon>
        <taxon>Bacillati</taxon>
        <taxon>Bacillota</taxon>
        <taxon>Clostridia</taxon>
        <taxon>Eubacteriales</taxon>
        <taxon>Clostridiaceae</taxon>
        <taxon>Clostridium</taxon>
    </lineage>
</organism>
<dbReference type="Pfam" id="PF13472">
    <property type="entry name" value="Lipase_GDSL_2"/>
    <property type="match status" value="1"/>
</dbReference>
<comment type="caution">
    <text evidence="2">The sequence shown here is derived from an EMBL/GenBank/DDBJ whole genome shotgun (WGS) entry which is preliminary data.</text>
</comment>
<gene>
    <name evidence="2" type="ORF">CTDIVETGP_2608</name>
</gene>
<proteinExistence type="predicted"/>
<dbReference type="PANTHER" id="PTHR30383">
    <property type="entry name" value="THIOESTERASE 1/PROTEASE 1/LYSOPHOSPHOLIPASE L1"/>
    <property type="match status" value="1"/>
</dbReference>
<dbReference type="GeneID" id="29420085"/>
<dbReference type="OrthoDB" id="9777593at2"/>
<accession>W6N736</accession>